<dbReference type="Proteomes" id="UP000295626">
    <property type="component" value="Unassembled WGS sequence"/>
</dbReference>
<keyword evidence="2" id="KW-1185">Reference proteome</keyword>
<evidence type="ECO:0000313" key="2">
    <source>
        <dbReference type="Proteomes" id="UP000295626"/>
    </source>
</evidence>
<evidence type="ECO:0000313" key="1">
    <source>
        <dbReference type="EMBL" id="TDB96323.1"/>
    </source>
</evidence>
<organism evidence="1 2">
    <name type="scientific">Micromonospora fluostatini</name>
    <dbReference type="NCBI Taxonomy" id="1629071"/>
    <lineage>
        <taxon>Bacteria</taxon>
        <taxon>Bacillati</taxon>
        <taxon>Actinomycetota</taxon>
        <taxon>Actinomycetes</taxon>
        <taxon>Micromonosporales</taxon>
        <taxon>Micromonosporaceae</taxon>
        <taxon>Micromonospora</taxon>
    </lineage>
</organism>
<proteinExistence type="predicted"/>
<reference evidence="1 2" key="1">
    <citation type="submission" date="2019-02" db="EMBL/GenBank/DDBJ databases">
        <title>Draft genome sequences of novel Actinobacteria.</title>
        <authorList>
            <person name="Sahin N."/>
            <person name="Ay H."/>
            <person name="Saygin H."/>
        </authorList>
    </citation>
    <scope>NUCLEOTIDE SEQUENCE [LARGE SCALE GENOMIC DNA]</scope>
    <source>
        <strain evidence="1 2">JCM 30529</strain>
    </source>
</reference>
<name>A0ABY2DM63_9ACTN</name>
<accession>A0ABY2DM63</accession>
<gene>
    <name evidence="1" type="ORF">E1091_09365</name>
</gene>
<protein>
    <recommendedName>
        <fullName evidence="3">Flavin reductase</fullName>
    </recommendedName>
</protein>
<comment type="caution">
    <text evidence="1">The sequence shown here is derived from an EMBL/GenBank/DDBJ whole genome shotgun (WGS) entry which is preliminary data.</text>
</comment>
<sequence length="83" mass="9535">MRRPHLPLRPLWICAACARPWPCGEARVDLVRRYADDPVGLAGHLAGLLREATTDLDWICPEPPDPATIRRRFLGWLERMRHG</sequence>
<dbReference type="EMBL" id="SMKE01000273">
    <property type="protein sequence ID" value="TDB96323.1"/>
    <property type="molecule type" value="Genomic_DNA"/>
</dbReference>
<evidence type="ECO:0008006" key="3">
    <source>
        <dbReference type="Google" id="ProtNLM"/>
    </source>
</evidence>